<dbReference type="InterPro" id="IPR051678">
    <property type="entry name" value="AGP_Transferase"/>
</dbReference>
<name>A0A284SAN7_ARMOS</name>
<dbReference type="AlphaFoldDB" id="A0A284SAN7"/>
<accession>A0A284SAN7</accession>
<sequence length="405" mass="45819">MAQNLTLLESRIINETGSPCSRLKCVQKTRDFDVYHGVLGKFGEISVRVRIPLARDGGAVTPYQVMLSEFATLSFLRSQVPKSVPVQIPICIDEDKDNLVGGPWIATTLTKGPFLNDIFHTLNSVQRETIIDSVAETYHRILMSRSSKFSKIGSIYRHEDREQMARDWFFTDDDGSRDVKSRSGCFVGPIAVCPPDSNGLDFNTVPPNIWHCGPFESADKWLAAIASRDFDYTGAPSDLSLDERRDRERDVNEILGRMRKKDRDFRKRLVLEHPTFSLSCIQVDPTDPTKIVSISGWAGARVVPSWAINPPLDIPESIGQAERMRSIIRFAWSVTQKFPEADWRNSSMFDKLLVAQNSHMDPNDRASLFKNKTVLQKLLTARKKDEPVDTALPEDIDSIIDRFSE</sequence>
<evidence type="ECO:0000313" key="2">
    <source>
        <dbReference type="Proteomes" id="UP000219338"/>
    </source>
</evidence>
<keyword evidence="2" id="KW-1185">Reference proteome</keyword>
<dbReference type="OrthoDB" id="2893835at2759"/>
<evidence type="ECO:0000313" key="1">
    <source>
        <dbReference type="EMBL" id="SJL18026.1"/>
    </source>
</evidence>
<dbReference type="PANTHER" id="PTHR21310">
    <property type="entry name" value="AMINOGLYCOSIDE PHOSPHOTRANSFERASE-RELATED-RELATED"/>
    <property type="match status" value="1"/>
</dbReference>
<proteinExistence type="predicted"/>
<evidence type="ECO:0008006" key="3">
    <source>
        <dbReference type="Google" id="ProtNLM"/>
    </source>
</evidence>
<reference evidence="2" key="1">
    <citation type="journal article" date="2017" name="Nat. Ecol. Evol.">
        <title>Genome expansion and lineage-specific genetic innovations in the forest pathogenic fungi Armillaria.</title>
        <authorList>
            <person name="Sipos G."/>
            <person name="Prasanna A.N."/>
            <person name="Walter M.C."/>
            <person name="O'Connor E."/>
            <person name="Balint B."/>
            <person name="Krizsan K."/>
            <person name="Kiss B."/>
            <person name="Hess J."/>
            <person name="Varga T."/>
            <person name="Slot J."/>
            <person name="Riley R."/>
            <person name="Boka B."/>
            <person name="Rigling D."/>
            <person name="Barry K."/>
            <person name="Lee J."/>
            <person name="Mihaltcheva S."/>
            <person name="LaButti K."/>
            <person name="Lipzen A."/>
            <person name="Waldron R."/>
            <person name="Moloney N.M."/>
            <person name="Sperisen C."/>
            <person name="Kredics L."/>
            <person name="Vagvoelgyi C."/>
            <person name="Patrignani A."/>
            <person name="Fitzpatrick D."/>
            <person name="Nagy I."/>
            <person name="Doyle S."/>
            <person name="Anderson J.B."/>
            <person name="Grigoriev I.V."/>
            <person name="Gueldener U."/>
            <person name="Muensterkoetter M."/>
            <person name="Nagy L.G."/>
        </authorList>
    </citation>
    <scope>NUCLEOTIDE SEQUENCE [LARGE SCALE GENOMIC DNA]</scope>
    <source>
        <strain evidence="2">C18/9</strain>
    </source>
</reference>
<dbReference type="PANTHER" id="PTHR21310:SF13">
    <property type="entry name" value="AMINOGLYCOSIDE PHOSPHOTRANSFERASE DOMAIN-CONTAINING PROTEIN"/>
    <property type="match status" value="1"/>
</dbReference>
<protein>
    <recommendedName>
        <fullName evidence="3">Aminoglycoside phosphotransferase domain-containing protein</fullName>
    </recommendedName>
</protein>
<organism evidence="1 2">
    <name type="scientific">Armillaria ostoyae</name>
    <name type="common">Armillaria root rot fungus</name>
    <dbReference type="NCBI Taxonomy" id="47428"/>
    <lineage>
        <taxon>Eukaryota</taxon>
        <taxon>Fungi</taxon>
        <taxon>Dikarya</taxon>
        <taxon>Basidiomycota</taxon>
        <taxon>Agaricomycotina</taxon>
        <taxon>Agaricomycetes</taxon>
        <taxon>Agaricomycetidae</taxon>
        <taxon>Agaricales</taxon>
        <taxon>Marasmiineae</taxon>
        <taxon>Physalacriaceae</taxon>
        <taxon>Armillaria</taxon>
    </lineage>
</organism>
<dbReference type="EMBL" id="FUEG01000052">
    <property type="protein sequence ID" value="SJL18026.1"/>
    <property type="molecule type" value="Genomic_DNA"/>
</dbReference>
<dbReference type="Proteomes" id="UP000219338">
    <property type="component" value="Unassembled WGS sequence"/>
</dbReference>
<dbReference type="OMA" id="NETGSPC"/>
<gene>
    <name evidence="1" type="ORF">ARMOST_21597</name>
</gene>
<dbReference type="STRING" id="47428.A0A284SAN7"/>